<dbReference type="InterPro" id="IPR020568">
    <property type="entry name" value="Ribosomal_Su5_D2-typ_SF"/>
</dbReference>
<sequence>MKPGTLSQAAGSAYAEFGNTKVIAGVYGPREAERKEVFSTEGRLQCDNDEERELSVQLQTALEAAVRLQTFPKANVDIYCLVLESAGADLAVCICAASLALADAGIEMEDMVSACSVSRVDGHLLLDPTIDEAYREDGSALLAMMPSANAVSQVVLTGQWSNAQASEVLQLCMGGCAQIDAYMRQSIKEAAAGQV</sequence>
<evidence type="ECO:0000256" key="5">
    <source>
        <dbReference type="ARBA" id="ARBA00022552"/>
    </source>
</evidence>
<evidence type="ECO:0000256" key="1">
    <source>
        <dbReference type="ARBA" id="ARBA00004123"/>
    </source>
</evidence>
<organism evidence="11 12">
    <name type="scientific">Coccomyxa subellipsoidea (strain C-169)</name>
    <name type="common">Green microalga</name>
    <dbReference type="NCBI Taxonomy" id="574566"/>
    <lineage>
        <taxon>Eukaryota</taxon>
        <taxon>Viridiplantae</taxon>
        <taxon>Chlorophyta</taxon>
        <taxon>core chlorophytes</taxon>
        <taxon>Trebouxiophyceae</taxon>
        <taxon>Trebouxiophyceae incertae sedis</taxon>
        <taxon>Coccomyxaceae</taxon>
        <taxon>Coccomyxa</taxon>
        <taxon>Coccomyxa subellipsoidea</taxon>
    </lineage>
</organism>
<dbReference type="InterPro" id="IPR036345">
    <property type="entry name" value="ExoRNase_PH_dom2_sf"/>
</dbReference>
<dbReference type="PANTHER" id="PTHR11953">
    <property type="entry name" value="EXOSOME COMPLEX COMPONENT"/>
    <property type="match status" value="1"/>
</dbReference>
<evidence type="ECO:0000259" key="9">
    <source>
        <dbReference type="Pfam" id="PF01138"/>
    </source>
</evidence>
<dbReference type="InterPro" id="IPR001247">
    <property type="entry name" value="ExoRNase_PH_dom1"/>
</dbReference>
<evidence type="ECO:0000256" key="7">
    <source>
        <dbReference type="ARBA" id="ARBA00022884"/>
    </source>
</evidence>
<feature type="domain" description="Exoribonuclease phosphorolytic" evidence="10">
    <location>
        <begin position="110"/>
        <end position="170"/>
    </location>
</feature>
<keyword evidence="4" id="KW-0963">Cytoplasm</keyword>
<dbReference type="SUPFAM" id="SSF54211">
    <property type="entry name" value="Ribosomal protein S5 domain 2-like"/>
    <property type="match status" value="1"/>
</dbReference>
<protein>
    <submittedName>
        <fullName evidence="11">Ribosomal protein S5 domain 2-like protein</fullName>
    </submittedName>
</protein>
<evidence type="ECO:0000259" key="10">
    <source>
        <dbReference type="Pfam" id="PF03725"/>
    </source>
</evidence>
<name>I0YKG6_COCSC</name>
<dbReference type="CDD" id="cd11371">
    <property type="entry name" value="RNase_PH_MTR3"/>
    <property type="match status" value="1"/>
</dbReference>
<dbReference type="InterPro" id="IPR050080">
    <property type="entry name" value="RNase_PH"/>
</dbReference>
<reference evidence="11 12" key="1">
    <citation type="journal article" date="2012" name="Genome Biol.">
        <title>The genome of the polar eukaryotic microalga coccomyxa subellipsoidea reveals traits of cold adaptation.</title>
        <authorList>
            <person name="Blanc G."/>
            <person name="Agarkova I."/>
            <person name="Grimwood J."/>
            <person name="Kuo A."/>
            <person name="Brueggeman A."/>
            <person name="Dunigan D."/>
            <person name="Gurnon J."/>
            <person name="Ladunga I."/>
            <person name="Lindquist E."/>
            <person name="Lucas S."/>
            <person name="Pangilinan J."/>
            <person name="Proschold T."/>
            <person name="Salamov A."/>
            <person name="Schmutz J."/>
            <person name="Weeks D."/>
            <person name="Yamada T."/>
            <person name="Claverie J.M."/>
            <person name="Grigoriev I."/>
            <person name="Van Etten J."/>
            <person name="Lomsadze A."/>
            <person name="Borodovsky M."/>
        </authorList>
    </citation>
    <scope>NUCLEOTIDE SEQUENCE [LARGE SCALE GENOMIC DNA]</scope>
    <source>
        <strain evidence="11 12">C-169</strain>
    </source>
</reference>
<evidence type="ECO:0000256" key="4">
    <source>
        <dbReference type="ARBA" id="ARBA00022490"/>
    </source>
</evidence>
<evidence type="ECO:0000313" key="12">
    <source>
        <dbReference type="Proteomes" id="UP000007264"/>
    </source>
</evidence>
<dbReference type="GO" id="GO:0005840">
    <property type="term" value="C:ribosome"/>
    <property type="evidence" value="ECO:0007669"/>
    <property type="project" value="UniProtKB-KW"/>
</dbReference>
<dbReference type="GO" id="GO:0000176">
    <property type="term" value="C:nuclear exosome (RNase complex)"/>
    <property type="evidence" value="ECO:0007669"/>
    <property type="project" value="TreeGrafter"/>
</dbReference>
<dbReference type="AlphaFoldDB" id="I0YKG6"/>
<comment type="caution">
    <text evidence="11">The sequence shown here is derived from an EMBL/GenBank/DDBJ whole genome shotgun (WGS) entry which is preliminary data.</text>
</comment>
<dbReference type="OrthoDB" id="27298at2759"/>
<dbReference type="Gene3D" id="3.30.230.70">
    <property type="entry name" value="GHMP Kinase, N-terminal domain"/>
    <property type="match status" value="1"/>
</dbReference>
<dbReference type="GO" id="GO:0071028">
    <property type="term" value="P:nuclear mRNA surveillance"/>
    <property type="evidence" value="ECO:0007669"/>
    <property type="project" value="TreeGrafter"/>
</dbReference>
<dbReference type="EMBL" id="AGSI01000021">
    <property type="protein sequence ID" value="EIE18885.1"/>
    <property type="molecule type" value="Genomic_DNA"/>
</dbReference>
<dbReference type="PANTHER" id="PTHR11953:SF2">
    <property type="entry name" value="EXOSOME COMPLEX COMPONENT MTR3"/>
    <property type="match status" value="1"/>
</dbReference>
<dbReference type="GO" id="GO:0005730">
    <property type="term" value="C:nucleolus"/>
    <property type="evidence" value="ECO:0007669"/>
    <property type="project" value="TreeGrafter"/>
</dbReference>
<dbReference type="Pfam" id="PF01138">
    <property type="entry name" value="RNase_PH"/>
    <property type="match status" value="1"/>
</dbReference>
<dbReference type="RefSeq" id="XP_005643429.1">
    <property type="nucleotide sequence ID" value="XM_005643372.1"/>
</dbReference>
<gene>
    <name evidence="11" type="ORF">COCSUDRAFT_59812</name>
</gene>
<dbReference type="GO" id="GO:0016075">
    <property type="term" value="P:rRNA catabolic process"/>
    <property type="evidence" value="ECO:0007669"/>
    <property type="project" value="TreeGrafter"/>
</dbReference>
<dbReference type="GO" id="GO:0071051">
    <property type="term" value="P:poly(A)-dependent snoRNA 3'-end processing"/>
    <property type="evidence" value="ECO:0007669"/>
    <property type="project" value="TreeGrafter"/>
</dbReference>
<dbReference type="STRING" id="574566.I0YKG6"/>
<accession>I0YKG6</accession>
<comment type="similarity">
    <text evidence="3">Belongs to the RNase PH family.</text>
</comment>
<dbReference type="SUPFAM" id="SSF55666">
    <property type="entry name" value="Ribonuclease PH domain 2-like"/>
    <property type="match status" value="1"/>
</dbReference>
<dbReference type="GO" id="GO:0003723">
    <property type="term" value="F:RNA binding"/>
    <property type="evidence" value="ECO:0007669"/>
    <property type="project" value="UniProtKB-KW"/>
</dbReference>
<dbReference type="eggNOG" id="ENOG502QWHI">
    <property type="taxonomic scope" value="Eukaryota"/>
</dbReference>
<keyword evidence="6" id="KW-0271">Exosome</keyword>
<evidence type="ECO:0000256" key="3">
    <source>
        <dbReference type="ARBA" id="ARBA00006678"/>
    </source>
</evidence>
<dbReference type="InterPro" id="IPR027408">
    <property type="entry name" value="PNPase/RNase_PH_dom_sf"/>
</dbReference>
<keyword evidence="7" id="KW-0694">RNA-binding</keyword>
<dbReference type="GO" id="GO:0034475">
    <property type="term" value="P:U4 snRNA 3'-end processing"/>
    <property type="evidence" value="ECO:0007669"/>
    <property type="project" value="TreeGrafter"/>
</dbReference>
<dbReference type="GO" id="GO:0000177">
    <property type="term" value="C:cytoplasmic exosome (RNase complex)"/>
    <property type="evidence" value="ECO:0007669"/>
    <property type="project" value="TreeGrafter"/>
</dbReference>
<proteinExistence type="inferred from homology"/>
<dbReference type="InterPro" id="IPR015847">
    <property type="entry name" value="ExoRNase_PH_dom2"/>
</dbReference>
<dbReference type="Proteomes" id="UP000007264">
    <property type="component" value="Unassembled WGS sequence"/>
</dbReference>
<feature type="domain" description="Exoribonuclease phosphorolytic" evidence="9">
    <location>
        <begin position="2"/>
        <end position="107"/>
    </location>
</feature>
<comment type="subcellular location">
    <subcellularLocation>
        <location evidence="2">Cytoplasm</location>
    </subcellularLocation>
    <subcellularLocation>
        <location evidence="1">Nucleus</location>
    </subcellularLocation>
</comment>
<evidence type="ECO:0000256" key="6">
    <source>
        <dbReference type="ARBA" id="ARBA00022835"/>
    </source>
</evidence>
<dbReference type="KEGG" id="csl:COCSUDRAFT_59812"/>
<dbReference type="GO" id="GO:0006364">
    <property type="term" value="P:rRNA processing"/>
    <property type="evidence" value="ECO:0007669"/>
    <property type="project" value="UniProtKB-KW"/>
</dbReference>
<keyword evidence="8" id="KW-0539">Nucleus</keyword>
<evidence type="ECO:0000256" key="2">
    <source>
        <dbReference type="ARBA" id="ARBA00004496"/>
    </source>
</evidence>
<dbReference type="Pfam" id="PF03725">
    <property type="entry name" value="RNase_PH_C"/>
    <property type="match status" value="1"/>
</dbReference>
<keyword evidence="5" id="KW-0698">rRNA processing</keyword>
<dbReference type="GeneID" id="17036835"/>
<keyword evidence="12" id="KW-1185">Reference proteome</keyword>
<evidence type="ECO:0000313" key="11">
    <source>
        <dbReference type="EMBL" id="EIE18885.1"/>
    </source>
</evidence>
<evidence type="ECO:0000256" key="8">
    <source>
        <dbReference type="ARBA" id="ARBA00023242"/>
    </source>
</evidence>